<comment type="catalytic activity">
    <reaction evidence="4">
        <text>an N-acyl-L-alpha-aminoacyl-tRNA + H2O = an N-acyl-L-amino acid + a tRNA + H(+)</text>
        <dbReference type="Rhea" id="RHEA:54448"/>
        <dbReference type="Rhea" id="RHEA-COMP:10123"/>
        <dbReference type="Rhea" id="RHEA-COMP:13883"/>
        <dbReference type="ChEBI" id="CHEBI:15377"/>
        <dbReference type="ChEBI" id="CHEBI:15378"/>
        <dbReference type="ChEBI" id="CHEBI:59874"/>
        <dbReference type="ChEBI" id="CHEBI:78442"/>
        <dbReference type="ChEBI" id="CHEBI:138191"/>
        <dbReference type="EC" id="3.1.1.29"/>
    </reaction>
</comment>
<dbReference type="Pfam" id="PF01981">
    <property type="entry name" value="PTH2"/>
    <property type="match status" value="1"/>
</dbReference>
<dbReference type="Proteomes" id="UP000774617">
    <property type="component" value="Unassembled WGS sequence"/>
</dbReference>
<keyword evidence="8" id="KW-1185">Reference proteome</keyword>
<evidence type="ECO:0000256" key="6">
    <source>
        <dbReference type="SAM" id="Phobius"/>
    </source>
</evidence>
<feature type="compositionally biased region" description="Acidic residues" evidence="5">
    <location>
        <begin position="67"/>
        <end position="84"/>
    </location>
</feature>
<keyword evidence="2 7" id="KW-0378">Hydrolase</keyword>
<keyword evidence="6" id="KW-0812">Transmembrane</keyword>
<dbReference type="GO" id="GO:0016787">
    <property type="term" value="F:hydrolase activity"/>
    <property type="evidence" value="ECO:0007669"/>
    <property type="project" value="UniProtKB-KW"/>
</dbReference>
<organism evidence="7 8">
    <name type="scientific">Macrophomina phaseolina</name>
    <dbReference type="NCBI Taxonomy" id="35725"/>
    <lineage>
        <taxon>Eukaryota</taxon>
        <taxon>Fungi</taxon>
        <taxon>Dikarya</taxon>
        <taxon>Ascomycota</taxon>
        <taxon>Pezizomycotina</taxon>
        <taxon>Dothideomycetes</taxon>
        <taxon>Dothideomycetes incertae sedis</taxon>
        <taxon>Botryosphaeriales</taxon>
        <taxon>Botryosphaeriaceae</taxon>
        <taxon>Macrophomina</taxon>
    </lineage>
</organism>
<evidence type="ECO:0000313" key="7">
    <source>
        <dbReference type="EMBL" id="KAH7046579.1"/>
    </source>
</evidence>
<feature type="transmembrane region" description="Helical" evidence="6">
    <location>
        <begin position="12"/>
        <end position="33"/>
    </location>
</feature>
<accession>A0ABQ8G6N9</accession>
<evidence type="ECO:0000256" key="2">
    <source>
        <dbReference type="ARBA" id="ARBA00022801"/>
    </source>
</evidence>
<comment type="similarity">
    <text evidence="3">Belongs to the PTH2 family.</text>
</comment>
<dbReference type="PANTHER" id="PTHR12649:SF11">
    <property type="entry name" value="PEPTIDYL-TRNA HYDROLASE 2, MITOCHONDRIAL"/>
    <property type="match status" value="1"/>
</dbReference>
<evidence type="ECO:0000256" key="4">
    <source>
        <dbReference type="ARBA" id="ARBA00048707"/>
    </source>
</evidence>
<evidence type="ECO:0000256" key="3">
    <source>
        <dbReference type="ARBA" id="ARBA00038050"/>
    </source>
</evidence>
<dbReference type="Gene3D" id="3.40.1490.10">
    <property type="entry name" value="Bit1"/>
    <property type="match status" value="1"/>
</dbReference>
<feature type="region of interest" description="Disordered" evidence="5">
    <location>
        <begin position="53"/>
        <end position="84"/>
    </location>
</feature>
<keyword evidence="6" id="KW-1133">Transmembrane helix</keyword>
<comment type="caution">
    <text evidence="7">The sequence shown here is derived from an EMBL/GenBank/DDBJ whole genome shotgun (WGS) entry which is preliminary data.</text>
</comment>
<evidence type="ECO:0000313" key="8">
    <source>
        <dbReference type="Proteomes" id="UP000774617"/>
    </source>
</evidence>
<name>A0ABQ8G6N9_9PEZI</name>
<evidence type="ECO:0000256" key="5">
    <source>
        <dbReference type="SAM" id="MobiDB-lite"/>
    </source>
</evidence>
<dbReference type="CDD" id="cd02430">
    <property type="entry name" value="PTH2"/>
    <property type="match status" value="1"/>
</dbReference>
<dbReference type="EC" id="3.1.1.29" evidence="1"/>
<dbReference type="PANTHER" id="PTHR12649">
    <property type="entry name" value="PEPTIDYL-TRNA HYDROLASE 2"/>
    <property type="match status" value="1"/>
</dbReference>
<proteinExistence type="inferred from homology"/>
<evidence type="ECO:0000256" key="1">
    <source>
        <dbReference type="ARBA" id="ARBA00013260"/>
    </source>
</evidence>
<dbReference type="NCBIfam" id="TIGR00283">
    <property type="entry name" value="arch_pth2"/>
    <property type="match status" value="1"/>
</dbReference>
<keyword evidence="6" id="KW-0472">Membrane</keyword>
<reference evidence="7 8" key="1">
    <citation type="journal article" date="2021" name="Nat. Commun.">
        <title>Genetic determinants of endophytism in the Arabidopsis root mycobiome.</title>
        <authorList>
            <person name="Mesny F."/>
            <person name="Miyauchi S."/>
            <person name="Thiergart T."/>
            <person name="Pickel B."/>
            <person name="Atanasova L."/>
            <person name="Karlsson M."/>
            <person name="Huettel B."/>
            <person name="Barry K.W."/>
            <person name="Haridas S."/>
            <person name="Chen C."/>
            <person name="Bauer D."/>
            <person name="Andreopoulos W."/>
            <person name="Pangilinan J."/>
            <person name="LaButti K."/>
            <person name="Riley R."/>
            <person name="Lipzen A."/>
            <person name="Clum A."/>
            <person name="Drula E."/>
            <person name="Henrissat B."/>
            <person name="Kohler A."/>
            <person name="Grigoriev I.V."/>
            <person name="Martin F.M."/>
            <person name="Hacquard S."/>
        </authorList>
    </citation>
    <scope>NUCLEOTIDE SEQUENCE [LARGE SCALE GENOMIC DNA]</scope>
    <source>
        <strain evidence="7 8">MPI-SDFR-AT-0080</strain>
    </source>
</reference>
<dbReference type="EMBL" id="JAGTJR010000017">
    <property type="protein sequence ID" value="KAH7046579.1"/>
    <property type="molecule type" value="Genomic_DNA"/>
</dbReference>
<protein>
    <recommendedName>
        <fullName evidence="1">peptidyl-tRNA hydrolase</fullName>
        <ecNumber evidence="1">3.1.1.29</ecNumber>
    </recommendedName>
</protein>
<dbReference type="InterPro" id="IPR023476">
    <property type="entry name" value="Pep_tRNA_hydro_II_dom_sf"/>
</dbReference>
<dbReference type="InterPro" id="IPR002833">
    <property type="entry name" value="PTH2"/>
</dbReference>
<dbReference type="SUPFAM" id="SSF102462">
    <property type="entry name" value="Peptidyl-tRNA hydrolase II"/>
    <property type="match status" value="1"/>
</dbReference>
<gene>
    <name evidence="7" type="ORF">B0J12DRAFT_602334</name>
</gene>
<sequence length="217" mass="23643">MSFMRQSIAIPLPWLVSAFVGTLGGVIAGGVWFGRRLSEEWYMQGLMAGRAEAQKKKEKRAGKEKEEETPDSSEEESDSDDEGIPVEQQELAPFADRNEECKLVLVVRTDLKMGQGKVAAQCGHATLACYKAFLRQAPDSPILRRWERYGQMKVALKCTSEDEMEVLQAQALSLGLCAQVIHDAGRTQIAAGSATVLGIGPAPVSVVNQVTGHLKLL</sequence>